<comment type="caution">
    <text evidence="2">The sequence shown here is derived from an EMBL/GenBank/DDBJ whole genome shotgun (WGS) entry which is preliminary data.</text>
</comment>
<keyword evidence="5" id="KW-1185">Reference proteome</keyword>
<feature type="signal peptide" evidence="1">
    <location>
        <begin position="1"/>
        <end position="19"/>
    </location>
</feature>
<feature type="chain" id="PRO_5021783163" evidence="1">
    <location>
        <begin position="20"/>
        <end position="80"/>
    </location>
</feature>
<protein>
    <submittedName>
        <fullName evidence="2">Uncharacterized protein</fullName>
    </submittedName>
</protein>
<accession>A0A512J6Q3</accession>
<evidence type="ECO:0000256" key="1">
    <source>
        <dbReference type="SAM" id="SignalP"/>
    </source>
</evidence>
<dbReference type="EMBL" id="BJZU01000073">
    <property type="protein sequence ID" value="GEP05590.1"/>
    <property type="molecule type" value="Genomic_DNA"/>
</dbReference>
<evidence type="ECO:0000313" key="5">
    <source>
        <dbReference type="Proteomes" id="UP001156856"/>
    </source>
</evidence>
<evidence type="ECO:0000313" key="3">
    <source>
        <dbReference type="EMBL" id="GLS65430.1"/>
    </source>
</evidence>
<name>A0A512J6Q3_9HYPH</name>
<dbReference type="EMBL" id="BSPK01000072">
    <property type="protein sequence ID" value="GLS65430.1"/>
    <property type="molecule type" value="Genomic_DNA"/>
</dbReference>
<sequence length="80" mass="8864">MIGGIAAAALIGAASNAYASPAYGYGYPYDRYGYAYPAYGYGYDVGYAPIYTPRRVIRTYGYGYTPVGFFWGGPRLYYSW</sequence>
<gene>
    <name evidence="3" type="ORF">GCM10007888_38120</name>
    <name evidence="2" type="ORF">MOX02_36280</name>
</gene>
<dbReference type="Proteomes" id="UP001156856">
    <property type="component" value="Unassembled WGS sequence"/>
</dbReference>
<keyword evidence="1" id="KW-0732">Signal</keyword>
<reference evidence="3" key="1">
    <citation type="journal article" date="2014" name="Int. J. Syst. Evol. Microbiol.">
        <title>Complete genome of a new Firmicutes species belonging to the dominant human colonic microbiota ('Ruminococcus bicirculans') reveals two chromosomes and a selective capacity to utilize plant glucans.</title>
        <authorList>
            <consortium name="NISC Comparative Sequencing Program"/>
            <person name="Wegmann U."/>
            <person name="Louis P."/>
            <person name="Goesmann A."/>
            <person name="Henrissat B."/>
            <person name="Duncan S.H."/>
            <person name="Flint H.J."/>
        </authorList>
    </citation>
    <scope>NUCLEOTIDE SEQUENCE</scope>
    <source>
        <strain evidence="3">NBRC 107715</strain>
    </source>
</reference>
<reference evidence="2 4" key="3">
    <citation type="submission" date="2019-07" db="EMBL/GenBank/DDBJ databases">
        <title>Whole genome shotgun sequence of Methylobacterium oxalidis NBRC 107715.</title>
        <authorList>
            <person name="Hosoyama A."/>
            <person name="Uohara A."/>
            <person name="Ohji S."/>
            <person name="Ichikawa N."/>
        </authorList>
    </citation>
    <scope>NUCLEOTIDE SEQUENCE [LARGE SCALE GENOMIC DNA]</scope>
    <source>
        <strain evidence="2 4">NBRC 107715</strain>
    </source>
</reference>
<evidence type="ECO:0000313" key="2">
    <source>
        <dbReference type="EMBL" id="GEP05590.1"/>
    </source>
</evidence>
<dbReference type="AlphaFoldDB" id="A0A512J6Q3"/>
<dbReference type="Proteomes" id="UP000321960">
    <property type="component" value="Unassembled WGS sequence"/>
</dbReference>
<organism evidence="2 4">
    <name type="scientific">Methylobacterium oxalidis</name>
    <dbReference type="NCBI Taxonomy" id="944322"/>
    <lineage>
        <taxon>Bacteria</taxon>
        <taxon>Pseudomonadati</taxon>
        <taxon>Pseudomonadota</taxon>
        <taxon>Alphaproteobacteria</taxon>
        <taxon>Hyphomicrobiales</taxon>
        <taxon>Methylobacteriaceae</taxon>
        <taxon>Methylobacterium</taxon>
    </lineage>
</organism>
<proteinExistence type="predicted"/>
<reference evidence="5" key="2">
    <citation type="journal article" date="2019" name="Int. J. Syst. Evol. Microbiol.">
        <title>The Global Catalogue of Microorganisms (GCM) 10K type strain sequencing project: providing services to taxonomists for standard genome sequencing and annotation.</title>
        <authorList>
            <consortium name="The Broad Institute Genomics Platform"/>
            <consortium name="The Broad Institute Genome Sequencing Center for Infectious Disease"/>
            <person name="Wu L."/>
            <person name="Ma J."/>
        </authorList>
    </citation>
    <scope>NUCLEOTIDE SEQUENCE [LARGE SCALE GENOMIC DNA]</scope>
    <source>
        <strain evidence="5">NBRC 107715</strain>
    </source>
</reference>
<reference evidence="3" key="4">
    <citation type="submission" date="2023-01" db="EMBL/GenBank/DDBJ databases">
        <title>Draft genome sequence of Methylobacterium oxalidis strain NBRC 107715.</title>
        <authorList>
            <person name="Sun Q."/>
            <person name="Mori K."/>
        </authorList>
    </citation>
    <scope>NUCLEOTIDE SEQUENCE</scope>
    <source>
        <strain evidence="3">NBRC 107715</strain>
    </source>
</reference>
<evidence type="ECO:0000313" key="4">
    <source>
        <dbReference type="Proteomes" id="UP000321960"/>
    </source>
</evidence>